<evidence type="ECO:0000313" key="3">
    <source>
        <dbReference type="Proteomes" id="UP000030689"/>
    </source>
</evidence>
<name>V4KSA1_EUTSA</name>
<keyword evidence="3" id="KW-1185">Reference proteome</keyword>
<dbReference type="PANTHER" id="PTHR21660:SF1">
    <property type="entry name" value="ACYL-COENZYME A THIOESTERASE 13"/>
    <property type="match status" value="1"/>
</dbReference>
<evidence type="ECO:0008006" key="4">
    <source>
        <dbReference type="Google" id="ProtNLM"/>
    </source>
</evidence>
<evidence type="ECO:0000313" key="2">
    <source>
        <dbReference type="EMBL" id="ESQ30233.1"/>
    </source>
</evidence>
<dbReference type="PANTHER" id="PTHR21660">
    <property type="entry name" value="THIOESTERASE SUPERFAMILY MEMBER-RELATED"/>
    <property type="match status" value="1"/>
</dbReference>
<dbReference type="InterPro" id="IPR029069">
    <property type="entry name" value="HotDog_dom_sf"/>
</dbReference>
<sequence length="156" mass="17301">MVDSAILKTTAYLEELAKERSHAHFPGLILQGLQVIYVGKGIVRCKLVVTHRVLTEDRTFHTGAIATLMELMGATAVYSAGGSHVSVDLNYSLYSTAKRIEARVVGKKGDLNSVVIEIRRECDEELIATGRLWMRILMTPFSINVKHNGFDQVSKL</sequence>
<evidence type="ECO:0000256" key="1">
    <source>
        <dbReference type="ARBA" id="ARBA00022801"/>
    </source>
</evidence>
<reference evidence="2 3" key="1">
    <citation type="journal article" date="2013" name="Front. Plant Sci.">
        <title>The Reference Genome of the Halophytic Plant Eutrema salsugineum.</title>
        <authorList>
            <person name="Yang R."/>
            <person name="Jarvis D.E."/>
            <person name="Chen H."/>
            <person name="Beilstein M.A."/>
            <person name="Grimwood J."/>
            <person name="Jenkins J."/>
            <person name="Shu S."/>
            <person name="Prochnik S."/>
            <person name="Xin M."/>
            <person name="Ma C."/>
            <person name="Schmutz J."/>
            <person name="Wing R.A."/>
            <person name="Mitchell-Olds T."/>
            <person name="Schumaker K.S."/>
            <person name="Wang X."/>
        </authorList>
    </citation>
    <scope>NUCLEOTIDE SEQUENCE [LARGE SCALE GENOMIC DNA]</scope>
</reference>
<dbReference type="GO" id="GO:0047617">
    <property type="term" value="F:fatty acyl-CoA hydrolase activity"/>
    <property type="evidence" value="ECO:0007669"/>
    <property type="project" value="InterPro"/>
</dbReference>
<keyword evidence="1" id="KW-0378">Hydrolase</keyword>
<dbReference type="STRING" id="72664.V4KSA1"/>
<dbReference type="InterPro" id="IPR039298">
    <property type="entry name" value="ACOT13"/>
</dbReference>
<dbReference type="EMBL" id="KI517809">
    <property type="protein sequence ID" value="ESQ30233.1"/>
    <property type="molecule type" value="Genomic_DNA"/>
</dbReference>
<protein>
    <recommendedName>
        <fullName evidence="4">Thioesterase domain-containing protein</fullName>
    </recommendedName>
</protein>
<accession>V4KSA1</accession>
<dbReference type="CDD" id="cd03443">
    <property type="entry name" value="PaaI_thioesterase"/>
    <property type="match status" value="1"/>
</dbReference>
<dbReference type="KEGG" id="eus:EUTSA_v10012304mg"/>
<proteinExistence type="predicted"/>
<gene>
    <name evidence="2" type="ORF">EUTSA_v10012304mg</name>
</gene>
<dbReference type="Proteomes" id="UP000030689">
    <property type="component" value="Unassembled WGS sequence"/>
</dbReference>
<dbReference type="OMA" id="ERSHAHF"/>
<organism evidence="2 3">
    <name type="scientific">Eutrema salsugineum</name>
    <name type="common">Saltwater cress</name>
    <name type="synonym">Sisymbrium salsugineum</name>
    <dbReference type="NCBI Taxonomy" id="72664"/>
    <lineage>
        <taxon>Eukaryota</taxon>
        <taxon>Viridiplantae</taxon>
        <taxon>Streptophyta</taxon>
        <taxon>Embryophyta</taxon>
        <taxon>Tracheophyta</taxon>
        <taxon>Spermatophyta</taxon>
        <taxon>Magnoliopsida</taxon>
        <taxon>eudicotyledons</taxon>
        <taxon>Gunneridae</taxon>
        <taxon>Pentapetalae</taxon>
        <taxon>rosids</taxon>
        <taxon>malvids</taxon>
        <taxon>Brassicales</taxon>
        <taxon>Brassicaceae</taxon>
        <taxon>Eutremeae</taxon>
        <taxon>Eutrema</taxon>
    </lineage>
</organism>
<dbReference type="Gramene" id="ESQ30233">
    <property type="protein sequence ID" value="ESQ30233"/>
    <property type="gene ID" value="EUTSA_v10012304mg"/>
</dbReference>
<dbReference type="Gene3D" id="3.10.129.10">
    <property type="entry name" value="Hotdog Thioesterase"/>
    <property type="match status" value="1"/>
</dbReference>
<dbReference type="SUPFAM" id="SSF54637">
    <property type="entry name" value="Thioesterase/thiol ester dehydrase-isomerase"/>
    <property type="match status" value="1"/>
</dbReference>
<dbReference type="AlphaFoldDB" id="V4KSA1"/>